<dbReference type="EMBL" id="LTDF01000157">
    <property type="protein sequence ID" value="KXT43278.1"/>
    <property type="molecule type" value="Genomic_DNA"/>
</dbReference>
<feature type="transmembrane region" description="Helical" evidence="1">
    <location>
        <begin position="20"/>
        <end position="43"/>
    </location>
</feature>
<sequence length="44" mass="5296">MEAFCVYRYNIPLLFIYIPFPIHVFFQFNILPSLFSSILILLLK</sequence>
<dbReference type="Proteomes" id="UP000070319">
    <property type="component" value="Unassembled WGS sequence"/>
</dbReference>
<proteinExistence type="predicted"/>
<accession>A0A139KVP0</accession>
<protein>
    <submittedName>
        <fullName evidence="2">Uncharacterized protein</fullName>
    </submittedName>
</protein>
<keyword evidence="1" id="KW-1133">Transmembrane helix</keyword>
<comment type="caution">
    <text evidence="2">The sequence shown here is derived from an EMBL/GenBank/DDBJ whole genome shotgun (WGS) entry which is preliminary data.</text>
</comment>
<gene>
    <name evidence="2" type="ORF">HMPREF2531_04262</name>
</gene>
<organism evidence="2">
    <name type="scientific">Bacteroides intestinalis</name>
    <dbReference type="NCBI Taxonomy" id="329854"/>
    <lineage>
        <taxon>Bacteria</taxon>
        <taxon>Pseudomonadati</taxon>
        <taxon>Bacteroidota</taxon>
        <taxon>Bacteroidia</taxon>
        <taxon>Bacteroidales</taxon>
        <taxon>Bacteroidaceae</taxon>
        <taxon>Bacteroides</taxon>
    </lineage>
</organism>
<dbReference type="PATRIC" id="fig|329854.7.peg.4335"/>
<reference evidence="2 3" key="1">
    <citation type="submission" date="2016-02" db="EMBL/GenBank/DDBJ databases">
        <authorList>
            <person name="Wen L."/>
            <person name="He K."/>
            <person name="Yang H."/>
        </authorList>
    </citation>
    <scope>NUCLEOTIDE SEQUENCE [LARGE SCALE GENOMIC DNA]</scope>
    <source>
        <strain evidence="2 3">KLE1704</strain>
    </source>
</reference>
<evidence type="ECO:0000313" key="3">
    <source>
        <dbReference type="Proteomes" id="UP000070319"/>
    </source>
</evidence>
<evidence type="ECO:0000313" key="2">
    <source>
        <dbReference type="EMBL" id="KXT43278.1"/>
    </source>
</evidence>
<keyword evidence="1" id="KW-0472">Membrane</keyword>
<name>A0A139KVP0_9BACE</name>
<evidence type="ECO:0000256" key="1">
    <source>
        <dbReference type="SAM" id="Phobius"/>
    </source>
</evidence>
<keyword evidence="1" id="KW-0812">Transmembrane</keyword>
<dbReference type="AlphaFoldDB" id="A0A139KVP0"/>